<keyword evidence="2 7" id="KW-0813">Transport</keyword>
<evidence type="ECO:0000256" key="8">
    <source>
        <dbReference type="SAM" id="MobiDB-lite"/>
    </source>
</evidence>
<evidence type="ECO:0000259" key="9">
    <source>
        <dbReference type="PROSITE" id="PS50928"/>
    </source>
</evidence>
<feature type="region of interest" description="Disordered" evidence="8">
    <location>
        <begin position="1"/>
        <end position="22"/>
    </location>
</feature>
<evidence type="ECO:0000256" key="4">
    <source>
        <dbReference type="ARBA" id="ARBA00022692"/>
    </source>
</evidence>
<evidence type="ECO:0000256" key="2">
    <source>
        <dbReference type="ARBA" id="ARBA00022448"/>
    </source>
</evidence>
<dbReference type="GO" id="GO:0055085">
    <property type="term" value="P:transmembrane transport"/>
    <property type="evidence" value="ECO:0007669"/>
    <property type="project" value="InterPro"/>
</dbReference>
<feature type="transmembrane region" description="Helical" evidence="7">
    <location>
        <begin position="164"/>
        <end position="183"/>
    </location>
</feature>
<name>A0A1G6SE76_9ACTN</name>
<evidence type="ECO:0000256" key="3">
    <source>
        <dbReference type="ARBA" id="ARBA00022475"/>
    </source>
</evidence>
<comment type="similarity">
    <text evidence="7">Belongs to the binding-protein-dependent transport system permease family.</text>
</comment>
<keyword evidence="4 7" id="KW-0812">Transmembrane</keyword>
<dbReference type="PANTHER" id="PTHR30193">
    <property type="entry name" value="ABC TRANSPORTER PERMEASE PROTEIN"/>
    <property type="match status" value="1"/>
</dbReference>
<feature type="transmembrane region" description="Helical" evidence="7">
    <location>
        <begin position="250"/>
        <end position="267"/>
    </location>
</feature>
<dbReference type="STRING" id="675864.SAMN04489747_0297"/>
<keyword evidence="3" id="KW-1003">Cell membrane</keyword>
<dbReference type="AlphaFoldDB" id="A0A1G6SE76"/>
<evidence type="ECO:0000256" key="6">
    <source>
        <dbReference type="ARBA" id="ARBA00023136"/>
    </source>
</evidence>
<keyword evidence="11" id="KW-1185">Reference proteome</keyword>
<evidence type="ECO:0000256" key="5">
    <source>
        <dbReference type="ARBA" id="ARBA00022989"/>
    </source>
</evidence>
<evidence type="ECO:0000256" key="1">
    <source>
        <dbReference type="ARBA" id="ARBA00004651"/>
    </source>
</evidence>
<keyword evidence="6 7" id="KW-0472">Membrane</keyword>
<feature type="transmembrane region" description="Helical" evidence="7">
    <location>
        <begin position="300"/>
        <end position="323"/>
    </location>
</feature>
<keyword evidence="5 7" id="KW-1133">Transmembrane helix</keyword>
<dbReference type="Proteomes" id="UP000198546">
    <property type="component" value="Chromosome i"/>
</dbReference>
<reference evidence="10 11" key="1">
    <citation type="submission" date="2016-10" db="EMBL/GenBank/DDBJ databases">
        <authorList>
            <person name="de Groot N.N."/>
        </authorList>
    </citation>
    <scope>NUCLEOTIDE SEQUENCE [LARGE SCALE GENOMIC DNA]</scope>
    <source>
        <strain evidence="10 11">MON 2.2</strain>
    </source>
</reference>
<accession>A0A1G6SE76</accession>
<feature type="domain" description="ABC transmembrane type-1" evidence="9">
    <location>
        <begin position="91"/>
        <end position="316"/>
    </location>
</feature>
<feature type="transmembrane region" description="Helical" evidence="7">
    <location>
        <begin position="56"/>
        <end position="79"/>
    </location>
</feature>
<evidence type="ECO:0000313" key="11">
    <source>
        <dbReference type="Proteomes" id="UP000198546"/>
    </source>
</evidence>
<dbReference type="CDD" id="cd06261">
    <property type="entry name" value="TM_PBP2"/>
    <property type="match status" value="1"/>
</dbReference>
<dbReference type="PANTHER" id="PTHR30193:SF41">
    <property type="entry name" value="DIACETYLCHITOBIOSE UPTAKE SYSTEM PERMEASE PROTEIN NGCF"/>
    <property type="match status" value="1"/>
</dbReference>
<organism evidence="10 11">
    <name type="scientific">Auraticoccus monumenti</name>
    <dbReference type="NCBI Taxonomy" id="675864"/>
    <lineage>
        <taxon>Bacteria</taxon>
        <taxon>Bacillati</taxon>
        <taxon>Actinomycetota</taxon>
        <taxon>Actinomycetes</taxon>
        <taxon>Propionibacteriales</taxon>
        <taxon>Propionibacteriaceae</taxon>
        <taxon>Auraticoccus</taxon>
    </lineage>
</organism>
<evidence type="ECO:0000256" key="7">
    <source>
        <dbReference type="RuleBase" id="RU363032"/>
    </source>
</evidence>
<dbReference type="InterPro" id="IPR000515">
    <property type="entry name" value="MetI-like"/>
</dbReference>
<feature type="transmembrane region" description="Helical" evidence="7">
    <location>
        <begin position="91"/>
        <end position="113"/>
    </location>
</feature>
<dbReference type="SUPFAM" id="SSF161098">
    <property type="entry name" value="MetI-like"/>
    <property type="match status" value="1"/>
</dbReference>
<feature type="transmembrane region" description="Helical" evidence="7">
    <location>
        <begin position="30"/>
        <end position="50"/>
    </location>
</feature>
<feature type="transmembrane region" description="Helical" evidence="7">
    <location>
        <begin position="189"/>
        <end position="213"/>
    </location>
</feature>
<dbReference type="GO" id="GO:0005886">
    <property type="term" value="C:plasma membrane"/>
    <property type="evidence" value="ECO:0007669"/>
    <property type="project" value="UniProtKB-SubCell"/>
</dbReference>
<dbReference type="InterPro" id="IPR051393">
    <property type="entry name" value="ABC_transporter_permease"/>
</dbReference>
<evidence type="ECO:0000313" key="10">
    <source>
        <dbReference type="EMBL" id="SDD14971.1"/>
    </source>
</evidence>
<dbReference type="InterPro" id="IPR035906">
    <property type="entry name" value="MetI-like_sf"/>
</dbReference>
<protein>
    <submittedName>
        <fullName evidence="10">Carbohydrate ABC transporter membrane protein 1, CUT1 family</fullName>
    </submittedName>
</protein>
<dbReference type="PROSITE" id="PS50928">
    <property type="entry name" value="ABC_TM1"/>
    <property type="match status" value="1"/>
</dbReference>
<comment type="subcellular location">
    <subcellularLocation>
        <location evidence="1 7">Cell membrane</location>
        <topology evidence="1 7">Multi-pass membrane protein</topology>
    </subcellularLocation>
</comment>
<feature type="compositionally biased region" description="Basic and acidic residues" evidence="8">
    <location>
        <begin position="1"/>
        <end position="10"/>
    </location>
</feature>
<gene>
    <name evidence="10" type="ORF">SAMN04489747_0297</name>
</gene>
<feature type="transmembrane region" description="Helical" evidence="7">
    <location>
        <begin position="133"/>
        <end position="157"/>
    </location>
</feature>
<sequence length="333" mass="36136">MTVVDVHDDAGPGSAPAPRRRRRRPTFDRISFMAVFLVLPLGVYGLLVLWPFAQAFWYSLTSWNGFTPPSGFVGLDNYVRVFENDTFRKALFNNIQLVVVVPLVTIVLSLALASVLTVSGSSTGEVRGLRGSAIYRVVSFFPYAVPAIVIGLIWGMVYNPRGGLLNGFLTGLGFDAFASFPWLGSTTTAMAATMFVMVWAMVGFYMVLFVAAIKGVDKEVFEAARLDGAGRFRTAVTITVPLIRDNVQTAYIYLGIAALDAFVYMQAMNPGGGPDNSTLVMSQSLFRTAFTQNRWGEASAMGVVLAVVTLAFAALVFVVNRLTGAEKDEGKRS</sequence>
<dbReference type="Gene3D" id="1.10.3720.10">
    <property type="entry name" value="MetI-like"/>
    <property type="match status" value="1"/>
</dbReference>
<dbReference type="Pfam" id="PF00528">
    <property type="entry name" value="BPD_transp_1"/>
    <property type="match status" value="1"/>
</dbReference>
<proteinExistence type="inferred from homology"/>
<dbReference type="EMBL" id="LT629688">
    <property type="protein sequence ID" value="SDD14971.1"/>
    <property type="molecule type" value="Genomic_DNA"/>
</dbReference>